<dbReference type="InterPro" id="IPR039120">
    <property type="entry name" value="UBFD1"/>
</dbReference>
<name>A0A8H7R5M0_9FUNG</name>
<dbReference type="EMBL" id="JAEPRD010000045">
    <property type="protein sequence ID" value="KAG2204340.1"/>
    <property type="molecule type" value="Genomic_DNA"/>
</dbReference>
<dbReference type="Gene3D" id="3.10.20.90">
    <property type="entry name" value="Phosphatidylinositol 3-kinase Catalytic Subunit, Chain A, domain 1"/>
    <property type="match status" value="1"/>
</dbReference>
<organism evidence="2 3">
    <name type="scientific">Mucor saturninus</name>
    <dbReference type="NCBI Taxonomy" id="64648"/>
    <lineage>
        <taxon>Eukaryota</taxon>
        <taxon>Fungi</taxon>
        <taxon>Fungi incertae sedis</taxon>
        <taxon>Mucoromycota</taxon>
        <taxon>Mucoromycotina</taxon>
        <taxon>Mucoromycetes</taxon>
        <taxon>Mucorales</taxon>
        <taxon>Mucorineae</taxon>
        <taxon>Mucoraceae</taxon>
        <taxon>Mucor</taxon>
    </lineage>
</organism>
<evidence type="ECO:0000313" key="2">
    <source>
        <dbReference type="EMBL" id="KAG2204340.1"/>
    </source>
</evidence>
<keyword evidence="3" id="KW-1185">Reference proteome</keyword>
<proteinExistence type="predicted"/>
<dbReference type="PANTHER" id="PTHR16470">
    <property type="entry name" value="UBIQUITIN DOMAIN-CONTAINING PROTEIN UBFD1"/>
    <property type="match status" value="1"/>
</dbReference>
<feature type="domain" description="Ubiquitin-like" evidence="1">
    <location>
        <begin position="26"/>
        <end position="75"/>
    </location>
</feature>
<dbReference type="Pfam" id="PF00240">
    <property type="entry name" value="ubiquitin"/>
    <property type="match status" value="1"/>
</dbReference>
<dbReference type="SMART" id="SM00213">
    <property type="entry name" value="UBQ"/>
    <property type="match status" value="1"/>
</dbReference>
<evidence type="ECO:0000313" key="3">
    <source>
        <dbReference type="Proteomes" id="UP000603453"/>
    </source>
</evidence>
<dbReference type="SUPFAM" id="SSF63491">
    <property type="entry name" value="BAG domain"/>
    <property type="match status" value="1"/>
</dbReference>
<reference evidence="2" key="1">
    <citation type="submission" date="2020-12" db="EMBL/GenBank/DDBJ databases">
        <title>Metabolic potential, ecology and presence of endohyphal bacteria is reflected in genomic diversity of Mucoromycotina.</title>
        <authorList>
            <person name="Muszewska A."/>
            <person name="Okrasinska A."/>
            <person name="Steczkiewicz K."/>
            <person name="Drgas O."/>
            <person name="Orlowska M."/>
            <person name="Perlinska-Lenart U."/>
            <person name="Aleksandrzak-Piekarczyk T."/>
            <person name="Szatraj K."/>
            <person name="Zielenkiewicz U."/>
            <person name="Pilsyk S."/>
            <person name="Malc E."/>
            <person name="Mieczkowski P."/>
            <person name="Kruszewska J.S."/>
            <person name="Biernat P."/>
            <person name="Pawlowska J."/>
        </authorList>
    </citation>
    <scope>NUCLEOTIDE SEQUENCE</scope>
    <source>
        <strain evidence="2">WA0000017839</strain>
    </source>
</reference>
<dbReference type="GO" id="GO:0051087">
    <property type="term" value="F:protein-folding chaperone binding"/>
    <property type="evidence" value="ECO:0007669"/>
    <property type="project" value="InterPro"/>
</dbReference>
<evidence type="ECO:0000259" key="1">
    <source>
        <dbReference type="PROSITE" id="PS50053"/>
    </source>
</evidence>
<dbReference type="GO" id="GO:0003723">
    <property type="term" value="F:RNA binding"/>
    <property type="evidence" value="ECO:0007669"/>
    <property type="project" value="TreeGrafter"/>
</dbReference>
<comment type="caution">
    <text evidence="2">The sequence shown here is derived from an EMBL/GenBank/DDBJ whole genome shotgun (WGS) entry which is preliminary data.</text>
</comment>
<dbReference type="SUPFAM" id="SSF54236">
    <property type="entry name" value="Ubiquitin-like"/>
    <property type="match status" value="1"/>
</dbReference>
<sequence length="195" mass="22812">MVSFEIRWNTKKFLIDLNDEEYDAMTVGDLKLKCQQLTEIEPQYMKLLARGAIIKNDTESIKNYKILSGSKIMLMGSKTHISPLKASPPKDDAPISTRLHWIRNLRESALKPDIHRYEKQAQEHLSKPHEPKQTKELINYGSYLHEQLMHMISQLDTMPEANEEERVERRKNVKETESLLDLIESVKNKLLQLMK</sequence>
<protein>
    <recommendedName>
        <fullName evidence="1">Ubiquitin-like domain-containing protein</fullName>
    </recommendedName>
</protein>
<dbReference type="InterPro" id="IPR000626">
    <property type="entry name" value="Ubiquitin-like_dom"/>
</dbReference>
<dbReference type="OrthoDB" id="417450at2759"/>
<dbReference type="PANTHER" id="PTHR16470:SF0">
    <property type="entry name" value="UBIQUITIN DOMAIN-CONTAINING PROTEIN UBFD1"/>
    <property type="match status" value="1"/>
</dbReference>
<dbReference type="InterPro" id="IPR029071">
    <property type="entry name" value="Ubiquitin-like_domsf"/>
</dbReference>
<dbReference type="PROSITE" id="PS50053">
    <property type="entry name" value="UBIQUITIN_2"/>
    <property type="match status" value="1"/>
</dbReference>
<dbReference type="InterPro" id="IPR036533">
    <property type="entry name" value="BAG_dom_sf"/>
</dbReference>
<accession>A0A8H7R5M0</accession>
<dbReference type="AlphaFoldDB" id="A0A8H7R5M0"/>
<dbReference type="Gene3D" id="1.20.58.120">
    <property type="entry name" value="BAG domain"/>
    <property type="match status" value="1"/>
</dbReference>
<dbReference type="GO" id="GO:0045296">
    <property type="term" value="F:cadherin binding"/>
    <property type="evidence" value="ECO:0007669"/>
    <property type="project" value="TreeGrafter"/>
</dbReference>
<dbReference type="Proteomes" id="UP000603453">
    <property type="component" value="Unassembled WGS sequence"/>
</dbReference>
<gene>
    <name evidence="2" type="ORF">INT47_009382</name>
</gene>